<gene>
    <name evidence="2" type="ORF">N7509_006209</name>
</gene>
<dbReference type="RefSeq" id="XP_056490148.1">
    <property type="nucleotide sequence ID" value="XM_056630846.1"/>
</dbReference>
<dbReference type="InterPro" id="IPR016024">
    <property type="entry name" value="ARM-type_fold"/>
</dbReference>
<accession>A0A9W9W442</accession>
<dbReference type="OrthoDB" id="6417021at2759"/>
<evidence type="ECO:0000313" key="2">
    <source>
        <dbReference type="EMBL" id="KAJ5398096.1"/>
    </source>
</evidence>
<reference evidence="2" key="2">
    <citation type="journal article" date="2023" name="IMA Fungus">
        <title>Comparative genomic study of the Penicillium genus elucidates a diverse pangenome and 15 lateral gene transfer events.</title>
        <authorList>
            <person name="Petersen C."/>
            <person name="Sorensen T."/>
            <person name="Nielsen M.R."/>
            <person name="Sondergaard T.E."/>
            <person name="Sorensen J.L."/>
            <person name="Fitzpatrick D.A."/>
            <person name="Frisvad J.C."/>
            <person name="Nielsen K.L."/>
        </authorList>
    </citation>
    <scope>NUCLEOTIDE SEQUENCE</scope>
    <source>
        <strain evidence="2">IBT 29677</strain>
    </source>
</reference>
<reference evidence="2" key="1">
    <citation type="submission" date="2022-12" db="EMBL/GenBank/DDBJ databases">
        <authorList>
            <person name="Petersen C."/>
        </authorList>
    </citation>
    <scope>NUCLEOTIDE SEQUENCE</scope>
    <source>
        <strain evidence="2">IBT 29677</strain>
    </source>
</reference>
<dbReference type="GO" id="GO:0110078">
    <property type="term" value="C:TTT Hsp90 cochaperone complex"/>
    <property type="evidence" value="ECO:0007669"/>
    <property type="project" value="InterPro"/>
</dbReference>
<dbReference type="InterPro" id="IPR018870">
    <property type="entry name" value="Tti2"/>
</dbReference>
<dbReference type="Pfam" id="PF10521">
    <property type="entry name" value="Tti2"/>
    <property type="match status" value="1"/>
</dbReference>
<dbReference type="Proteomes" id="UP001147747">
    <property type="component" value="Unassembled WGS sequence"/>
</dbReference>
<dbReference type="EMBL" id="JAPZBU010000006">
    <property type="protein sequence ID" value="KAJ5398096.1"/>
    <property type="molecule type" value="Genomic_DNA"/>
</dbReference>
<dbReference type="PANTHER" id="PTHR32226">
    <property type="entry name" value="TELO2-INTERACTING PROTEIN 2"/>
    <property type="match status" value="1"/>
</dbReference>
<name>A0A9W9W442_9EURO</name>
<dbReference type="GeneID" id="81369826"/>
<keyword evidence="3" id="KW-1185">Reference proteome</keyword>
<dbReference type="GO" id="GO:0005634">
    <property type="term" value="C:nucleus"/>
    <property type="evidence" value="ECO:0007669"/>
    <property type="project" value="TreeGrafter"/>
</dbReference>
<comment type="caution">
    <text evidence="2">The sequence shown here is derived from an EMBL/GenBank/DDBJ whole genome shotgun (WGS) entry which is preliminary data.</text>
</comment>
<protein>
    <submittedName>
        <fullName evidence="2">Uncharacterized protein</fullName>
    </submittedName>
</protein>
<dbReference type="GO" id="GO:0005829">
    <property type="term" value="C:cytosol"/>
    <property type="evidence" value="ECO:0007669"/>
    <property type="project" value="TreeGrafter"/>
</dbReference>
<evidence type="ECO:0000313" key="3">
    <source>
        <dbReference type="Proteomes" id="UP001147747"/>
    </source>
</evidence>
<dbReference type="SUPFAM" id="SSF48371">
    <property type="entry name" value="ARM repeat"/>
    <property type="match status" value="1"/>
</dbReference>
<sequence length="553" mass="60245">MDQLRKEARRVLQQTPWNRPTTLESASTRLTLAQLWTDVSSHENSSHLDACESLYAALSFLETGYDPLLPAQDNAAEATAINALCQWASQLALPSSEFAVSFDENPEITEEDKNSQEESRLKSELAAQFITLMGAKAISTLENNSVASSPDVIVAMASFTSEKDPWTTNASNNCAEIHLNMACQNDLWPIIERVLREKIRPLFTKTKNPAITSEGRKNLHPVARTRFDGGALDDSTKPWKTTDVYAPAVLSWIICQYKPAHKASLEAHFPLLVPAILALIDDNNITYKTKGCDLLSQLLNPIQESGSDILLRTNLVSVFQEAVTACLLSLPSITPEPSSLKLLGAAYPALLALLKATYQLTLKQPISQTEKNTSSTPASTNAPTSFPHARLSTFLLGWISTFISELGIHSTKYLQDIIPILYTTLSNPFGTAHPPLLSAAIATTKTTILAAHPRIWRWRGEILGGLAACWLHVAEERKGTGETPTPVLDALARSLQSTAFALKYALQNPVPITGGALDPDQVAVKEEVQSGFQALVDADPELEGLFVPDVAES</sequence>
<dbReference type="InterPro" id="IPR011989">
    <property type="entry name" value="ARM-like"/>
</dbReference>
<comment type="similarity">
    <text evidence="1">Belongs to the TTI2 family.</text>
</comment>
<organism evidence="2 3">
    <name type="scientific">Penicillium cosmopolitanum</name>
    <dbReference type="NCBI Taxonomy" id="1131564"/>
    <lineage>
        <taxon>Eukaryota</taxon>
        <taxon>Fungi</taxon>
        <taxon>Dikarya</taxon>
        <taxon>Ascomycota</taxon>
        <taxon>Pezizomycotina</taxon>
        <taxon>Eurotiomycetes</taxon>
        <taxon>Eurotiomycetidae</taxon>
        <taxon>Eurotiales</taxon>
        <taxon>Aspergillaceae</taxon>
        <taxon>Penicillium</taxon>
    </lineage>
</organism>
<proteinExistence type="inferred from homology"/>
<evidence type="ECO:0000256" key="1">
    <source>
        <dbReference type="ARBA" id="ARBA00034736"/>
    </source>
</evidence>
<dbReference type="PANTHER" id="PTHR32226:SF2">
    <property type="entry name" value="TELO2-INTERACTING PROTEIN 2"/>
    <property type="match status" value="1"/>
</dbReference>
<dbReference type="Gene3D" id="1.25.10.10">
    <property type="entry name" value="Leucine-rich Repeat Variant"/>
    <property type="match status" value="1"/>
</dbReference>
<dbReference type="AlphaFoldDB" id="A0A9W9W442"/>